<keyword evidence="4" id="KW-1185">Reference proteome</keyword>
<dbReference type="PANTHER" id="PTHR24104">
    <property type="entry name" value="E3 UBIQUITIN-PROTEIN LIGASE NHLRC1-RELATED"/>
    <property type="match status" value="1"/>
</dbReference>
<dbReference type="PROSITE" id="PS51125">
    <property type="entry name" value="NHL"/>
    <property type="match status" value="1"/>
</dbReference>
<gene>
    <name evidence="3" type="ORF">GURASL_17350</name>
</gene>
<dbReference type="Proteomes" id="UP001317705">
    <property type="component" value="Chromosome"/>
</dbReference>
<organism evidence="3 4">
    <name type="scientific">Geotalea uraniireducens</name>
    <dbReference type="NCBI Taxonomy" id="351604"/>
    <lineage>
        <taxon>Bacteria</taxon>
        <taxon>Pseudomonadati</taxon>
        <taxon>Thermodesulfobacteriota</taxon>
        <taxon>Desulfuromonadia</taxon>
        <taxon>Geobacterales</taxon>
        <taxon>Geobacteraceae</taxon>
        <taxon>Geotalea</taxon>
    </lineage>
</organism>
<evidence type="ECO:0008006" key="5">
    <source>
        <dbReference type="Google" id="ProtNLM"/>
    </source>
</evidence>
<evidence type="ECO:0000313" key="4">
    <source>
        <dbReference type="Proteomes" id="UP001317705"/>
    </source>
</evidence>
<proteinExistence type="predicted"/>
<protein>
    <recommendedName>
        <fullName evidence="5">NHL repeat-containing protein</fullName>
    </recommendedName>
</protein>
<dbReference type="EMBL" id="AP027151">
    <property type="protein sequence ID" value="BDV42812.1"/>
    <property type="molecule type" value="Genomic_DNA"/>
</dbReference>
<name>A0ABN6VTP3_9BACT</name>
<accession>A0ABN6VTP3</accession>
<dbReference type="InterPro" id="IPR050952">
    <property type="entry name" value="TRIM-NHL_E3_ligases"/>
</dbReference>
<dbReference type="Gene3D" id="2.120.10.30">
    <property type="entry name" value="TolB, C-terminal domain"/>
    <property type="match status" value="2"/>
</dbReference>
<dbReference type="SUPFAM" id="SSF101898">
    <property type="entry name" value="NHL repeat"/>
    <property type="match status" value="1"/>
</dbReference>
<dbReference type="PANTHER" id="PTHR24104:SF25">
    <property type="entry name" value="PROTEIN LIN-41"/>
    <property type="match status" value="1"/>
</dbReference>
<evidence type="ECO:0000313" key="3">
    <source>
        <dbReference type="EMBL" id="BDV42812.1"/>
    </source>
</evidence>
<evidence type="ECO:0000256" key="2">
    <source>
        <dbReference type="PROSITE-ProRule" id="PRU00504"/>
    </source>
</evidence>
<reference evidence="3 4" key="1">
    <citation type="submission" date="2022-12" db="EMBL/GenBank/DDBJ databases">
        <title>Polyphasic characterization of Geotalea uranireducens NIT-SL11 newly isolated from a complex of sewage sludge and microbially reduced graphene oxide.</title>
        <authorList>
            <person name="Xie L."/>
            <person name="Yoshida N."/>
            <person name="Meng L."/>
        </authorList>
    </citation>
    <scope>NUCLEOTIDE SEQUENCE [LARGE SCALE GENOMIC DNA]</scope>
    <source>
        <strain evidence="3 4">NIT-SL11</strain>
    </source>
</reference>
<sequence>MTATYLYNLSTSNGIVPCNWVRLNIDGVTGEIYVADSSERLVRVFNEAGMETYTFTDNGEYVVVDMVALENGDLILLSNPGIKGARYSLIRANFRGEFQAAIPLSGIPEDFGEFSPTQLTQHKGVLYLVDRQAMKVLAVTPDGACTASYQLGKMLGLTDSQIRDSGLGGFSVDDRGNMLFTLPVDFKAYVMAPDRTMKTFGSRGSSPGKFNIVSGIVADSRGTIFVLDTLRSVVMIFNSDFSFVTEFGFRGYGPGNLVIPADLFQDKTGRIYVTQGANRGVSVYKISYN</sequence>
<evidence type="ECO:0000256" key="1">
    <source>
        <dbReference type="ARBA" id="ARBA00022737"/>
    </source>
</evidence>
<dbReference type="InterPro" id="IPR011042">
    <property type="entry name" value="6-blade_b-propeller_TolB-like"/>
</dbReference>
<dbReference type="RefSeq" id="WP_282003496.1">
    <property type="nucleotide sequence ID" value="NZ_AP027151.1"/>
</dbReference>
<keyword evidence="1" id="KW-0677">Repeat</keyword>
<dbReference type="InterPro" id="IPR001258">
    <property type="entry name" value="NHL_repeat"/>
</dbReference>
<feature type="repeat" description="NHL" evidence="2">
    <location>
        <begin position="197"/>
        <end position="240"/>
    </location>
</feature>